<comment type="subcellular location">
    <subcellularLocation>
        <location evidence="1 9">Cell inner membrane</location>
        <topology evidence="1 9">Multi-pass membrane protein</topology>
    </subcellularLocation>
</comment>
<dbReference type="OrthoDB" id="4964541at2"/>
<keyword evidence="2 9" id="KW-0813">Transport</keyword>
<dbReference type="AlphaFoldDB" id="A0A433JD01"/>
<keyword evidence="7 9" id="KW-0472">Membrane</keyword>
<keyword evidence="3" id="KW-1003">Cell membrane</keyword>
<evidence type="ECO:0000256" key="7">
    <source>
        <dbReference type="ARBA" id="ARBA00023136"/>
    </source>
</evidence>
<keyword evidence="13" id="KW-1185">Reference proteome</keyword>
<dbReference type="InterPro" id="IPR007387">
    <property type="entry name" value="TRAP_DctQ"/>
</dbReference>
<proteinExistence type="inferred from homology"/>
<dbReference type="Proteomes" id="UP000280346">
    <property type="component" value="Unassembled WGS sequence"/>
</dbReference>
<comment type="similarity">
    <text evidence="8 9">Belongs to the TRAP transporter small permease family.</text>
</comment>
<evidence type="ECO:0000313" key="13">
    <source>
        <dbReference type="Proteomes" id="UP000280346"/>
    </source>
</evidence>
<evidence type="ECO:0000259" key="11">
    <source>
        <dbReference type="Pfam" id="PF04290"/>
    </source>
</evidence>
<accession>A0A433JD01</accession>
<dbReference type="GO" id="GO:0022857">
    <property type="term" value="F:transmembrane transporter activity"/>
    <property type="evidence" value="ECO:0007669"/>
    <property type="project" value="UniProtKB-UniRule"/>
</dbReference>
<comment type="function">
    <text evidence="9">Part of the tripartite ATP-independent periplasmic (TRAP) transport system.</text>
</comment>
<feature type="region of interest" description="Disordered" evidence="10">
    <location>
        <begin position="170"/>
        <end position="202"/>
    </location>
</feature>
<dbReference type="GO" id="GO:0015740">
    <property type="term" value="P:C4-dicarboxylate transport"/>
    <property type="evidence" value="ECO:0007669"/>
    <property type="project" value="TreeGrafter"/>
</dbReference>
<dbReference type="Pfam" id="PF04290">
    <property type="entry name" value="DctQ"/>
    <property type="match status" value="1"/>
</dbReference>
<name>A0A433JD01_9PROT</name>
<dbReference type="PANTHER" id="PTHR35011:SF2">
    <property type="entry name" value="2,3-DIKETO-L-GULONATE TRAP TRANSPORTER SMALL PERMEASE PROTEIN YIAM"/>
    <property type="match status" value="1"/>
</dbReference>
<feature type="transmembrane region" description="Helical" evidence="9">
    <location>
        <begin position="86"/>
        <end position="107"/>
    </location>
</feature>
<evidence type="ECO:0000256" key="9">
    <source>
        <dbReference type="RuleBase" id="RU369079"/>
    </source>
</evidence>
<evidence type="ECO:0000256" key="10">
    <source>
        <dbReference type="SAM" id="MobiDB-lite"/>
    </source>
</evidence>
<dbReference type="InterPro" id="IPR055348">
    <property type="entry name" value="DctQ"/>
</dbReference>
<keyword evidence="4 9" id="KW-0997">Cell inner membrane</keyword>
<reference evidence="12 13" key="1">
    <citation type="submission" date="2018-12" db="EMBL/GenBank/DDBJ databases">
        <authorList>
            <person name="Yang Y."/>
        </authorList>
    </citation>
    <scope>NUCLEOTIDE SEQUENCE [LARGE SCALE GENOMIC DNA]</scope>
    <source>
        <strain evidence="12 13">GSF71</strain>
    </source>
</reference>
<evidence type="ECO:0000256" key="3">
    <source>
        <dbReference type="ARBA" id="ARBA00022475"/>
    </source>
</evidence>
<feature type="compositionally biased region" description="Polar residues" evidence="10">
    <location>
        <begin position="190"/>
        <end position="202"/>
    </location>
</feature>
<evidence type="ECO:0000256" key="1">
    <source>
        <dbReference type="ARBA" id="ARBA00004429"/>
    </source>
</evidence>
<feature type="domain" description="Tripartite ATP-independent periplasmic transporters DctQ component" evidence="11">
    <location>
        <begin position="23"/>
        <end position="151"/>
    </location>
</feature>
<gene>
    <name evidence="12" type="ORF">EJ913_05825</name>
</gene>
<comment type="subunit">
    <text evidence="9">The complex comprises the extracytoplasmic solute receptor protein and the two transmembrane proteins.</text>
</comment>
<dbReference type="PANTHER" id="PTHR35011">
    <property type="entry name" value="2,3-DIKETO-L-GULONATE TRAP TRANSPORTER SMALL PERMEASE PROTEIN YIAM"/>
    <property type="match status" value="1"/>
</dbReference>
<dbReference type="EMBL" id="RZIJ01000003">
    <property type="protein sequence ID" value="RUQ74559.1"/>
    <property type="molecule type" value="Genomic_DNA"/>
</dbReference>
<dbReference type="GO" id="GO:0005886">
    <property type="term" value="C:plasma membrane"/>
    <property type="evidence" value="ECO:0007669"/>
    <property type="project" value="UniProtKB-SubCell"/>
</dbReference>
<evidence type="ECO:0000256" key="5">
    <source>
        <dbReference type="ARBA" id="ARBA00022692"/>
    </source>
</evidence>
<evidence type="ECO:0000256" key="8">
    <source>
        <dbReference type="ARBA" id="ARBA00038436"/>
    </source>
</evidence>
<evidence type="ECO:0000256" key="6">
    <source>
        <dbReference type="ARBA" id="ARBA00022989"/>
    </source>
</evidence>
<dbReference type="RefSeq" id="WP_126995721.1">
    <property type="nucleotide sequence ID" value="NZ_CP173191.1"/>
</dbReference>
<protein>
    <recommendedName>
        <fullName evidence="9">TRAP transporter small permease protein</fullName>
    </recommendedName>
</protein>
<keyword evidence="6 9" id="KW-1133">Transmembrane helix</keyword>
<feature type="transmembrane region" description="Helical" evidence="9">
    <location>
        <begin position="127"/>
        <end position="144"/>
    </location>
</feature>
<comment type="caution">
    <text evidence="12">The sequence shown here is derived from an EMBL/GenBank/DDBJ whole genome shotgun (WGS) entry which is preliminary data.</text>
</comment>
<keyword evidence="5 9" id="KW-0812">Transmembrane</keyword>
<feature type="transmembrane region" description="Helical" evidence="9">
    <location>
        <begin position="12"/>
        <end position="35"/>
    </location>
</feature>
<evidence type="ECO:0000256" key="2">
    <source>
        <dbReference type="ARBA" id="ARBA00022448"/>
    </source>
</evidence>
<evidence type="ECO:0000313" key="12">
    <source>
        <dbReference type="EMBL" id="RUQ74559.1"/>
    </source>
</evidence>
<organism evidence="12 13">
    <name type="scientific">Azospirillum doebereinerae</name>
    <dbReference type="NCBI Taxonomy" id="92933"/>
    <lineage>
        <taxon>Bacteria</taxon>
        <taxon>Pseudomonadati</taxon>
        <taxon>Pseudomonadota</taxon>
        <taxon>Alphaproteobacteria</taxon>
        <taxon>Rhodospirillales</taxon>
        <taxon>Azospirillaceae</taxon>
        <taxon>Azospirillum</taxon>
    </lineage>
</organism>
<sequence length="202" mass="21807">MKTLVDGYFHVLKALIAACLAGMVVLVFGNVLLRYGFNSGITVSEELSRLFFVWLTFLGAIVGLHERAHLGVDTLVMRLPRSGKTACVALSYALMLYVTVLMLQGSWTQTIINLEVRAPATGLSMAWLYGVGVIFSLSTGAILLHELYRVLTGKATEDELVMVTESEELPEAAAHHDGPGGHRHGLSPAPANTTPIRTASSR</sequence>
<feature type="transmembrane region" description="Helical" evidence="9">
    <location>
        <begin position="47"/>
        <end position="65"/>
    </location>
</feature>
<evidence type="ECO:0000256" key="4">
    <source>
        <dbReference type="ARBA" id="ARBA00022519"/>
    </source>
</evidence>